<dbReference type="RefSeq" id="WP_212996159.1">
    <property type="nucleotide sequence ID" value="NZ_BAAATW010000001.1"/>
</dbReference>
<comment type="caution">
    <text evidence="6">The sequence shown here is derived from an EMBL/GenBank/DDBJ whole genome shotgun (WGS) entry which is preliminary data.</text>
</comment>
<dbReference type="PANTHER" id="PTHR30055:SF151">
    <property type="entry name" value="TRANSCRIPTIONAL REGULATORY PROTEIN"/>
    <property type="match status" value="1"/>
</dbReference>
<dbReference type="Gene3D" id="1.10.357.10">
    <property type="entry name" value="Tetracycline Repressor, domain 2"/>
    <property type="match status" value="1"/>
</dbReference>
<dbReference type="SUPFAM" id="SSF46689">
    <property type="entry name" value="Homeodomain-like"/>
    <property type="match status" value="1"/>
</dbReference>
<dbReference type="GO" id="GO:0000976">
    <property type="term" value="F:transcription cis-regulatory region binding"/>
    <property type="evidence" value="ECO:0007669"/>
    <property type="project" value="TreeGrafter"/>
</dbReference>
<reference evidence="6" key="1">
    <citation type="submission" date="2021-03" db="EMBL/GenBank/DDBJ databases">
        <title>Whole genome shotgun sequence of Actinoplanes consettensis NBRC 14913.</title>
        <authorList>
            <person name="Komaki H."/>
            <person name="Tamura T."/>
        </authorList>
    </citation>
    <scope>NUCLEOTIDE SEQUENCE</scope>
    <source>
        <strain evidence="6">NBRC 14913</strain>
    </source>
</reference>
<dbReference type="EMBL" id="BOQP01000006">
    <property type="protein sequence ID" value="GIM68674.1"/>
    <property type="molecule type" value="Genomic_DNA"/>
</dbReference>
<keyword evidence="2 4" id="KW-0238">DNA-binding</keyword>
<keyword evidence="7" id="KW-1185">Reference proteome</keyword>
<evidence type="ECO:0000259" key="5">
    <source>
        <dbReference type="PROSITE" id="PS50977"/>
    </source>
</evidence>
<proteinExistence type="predicted"/>
<evidence type="ECO:0000313" key="6">
    <source>
        <dbReference type="EMBL" id="GIM68674.1"/>
    </source>
</evidence>
<evidence type="ECO:0000256" key="2">
    <source>
        <dbReference type="ARBA" id="ARBA00023125"/>
    </source>
</evidence>
<dbReference type="GO" id="GO:0045892">
    <property type="term" value="P:negative regulation of DNA-templated transcription"/>
    <property type="evidence" value="ECO:0007669"/>
    <property type="project" value="InterPro"/>
</dbReference>
<protein>
    <submittedName>
        <fullName evidence="6">TetR family transcriptional regulator</fullName>
    </submittedName>
</protein>
<gene>
    <name evidence="6" type="ORF">Aco04nite_11790</name>
</gene>
<feature type="domain" description="HTH tetR-type" evidence="5">
    <location>
        <begin position="27"/>
        <end position="87"/>
    </location>
</feature>
<keyword evidence="3" id="KW-0804">Transcription</keyword>
<organism evidence="6 7">
    <name type="scientific">Winogradskya consettensis</name>
    <dbReference type="NCBI Taxonomy" id="113560"/>
    <lineage>
        <taxon>Bacteria</taxon>
        <taxon>Bacillati</taxon>
        <taxon>Actinomycetota</taxon>
        <taxon>Actinomycetes</taxon>
        <taxon>Micromonosporales</taxon>
        <taxon>Micromonosporaceae</taxon>
        <taxon>Winogradskya</taxon>
    </lineage>
</organism>
<sequence length="244" mass="26251">MNPDRILPLLWRGNRPAGAARTGRRPGLSVDAVIDAGIAIADAEGLAAASMAKVAARLGVGTMTLYTYVPSRTELVGLMVDQVLRSPELSGEGSWQDRILGYAESTLTTYRKHPWLSRVPAVRPPLGPGTFRSKEFVLAAVASTGLPLTRVNEAANAIAMFVTSAARQEGENEILRRESGLSNDAWWLARSGFWEEWFDAEEHPTMTRLWHADGYGGGTEEQAAAAFAYGLRLLLNGIAADAGA</sequence>
<evidence type="ECO:0000256" key="1">
    <source>
        <dbReference type="ARBA" id="ARBA00023015"/>
    </source>
</evidence>
<feature type="DNA-binding region" description="H-T-H motif" evidence="4">
    <location>
        <begin position="50"/>
        <end position="69"/>
    </location>
</feature>
<evidence type="ECO:0000313" key="7">
    <source>
        <dbReference type="Proteomes" id="UP000680865"/>
    </source>
</evidence>
<dbReference type="GO" id="GO:0003700">
    <property type="term" value="F:DNA-binding transcription factor activity"/>
    <property type="evidence" value="ECO:0007669"/>
    <property type="project" value="TreeGrafter"/>
</dbReference>
<accession>A0A919SBQ4</accession>
<dbReference type="InterPro" id="IPR009057">
    <property type="entry name" value="Homeodomain-like_sf"/>
</dbReference>
<dbReference type="Pfam" id="PF02909">
    <property type="entry name" value="TetR_C_1"/>
    <property type="match status" value="1"/>
</dbReference>
<dbReference type="Pfam" id="PF00440">
    <property type="entry name" value="TetR_N"/>
    <property type="match status" value="1"/>
</dbReference>
<dbReference type="InterPro" id="IPR050109">
    <property type="entry name" value="HTH-type_TetR-like_transc_reg"/>
</dbReference>
<dbReference type="AlphaFoldDB" id="A0A919SBQ4"/>
<dbReference type="PANTHER" id="PTHR30055">
    <property type="entry name" value="HTH-TYPE TRANSCRIPTIONAL REGULATOR RUTR"/>
    <property type="match status" value="1"/>
</dbReference>
<dbReference type="InterPro" id="IPR036271">
    <property type="entry name" value="Tet_transcr_reg_TetR-rel_C_sf"/>
</dbReference>
<evidence type="ECO:0000256" key="4">
    <source>
        <dbReference type="PROSITE-ProRule" id="PRU00335"/>
    </source>
</evidence>
<keyword evidence="1" id="KW-0805">Transcription regulation</keyword>
<name>A0A919SBQ4_9ACTN</name>
<dbReference type="PROSITE" id="PS50977">
    <property type="entry name" value="HTH_TETR_2"/>
    <property type="match status" value="1"/>
</dbReference>
<dbReference type="Proteomes" id="UP000680865">
    <property type="component" value="Unassembled WGS sequence"/>
</dbReference>
<dbReference type="InterPro" id="IPR004111">
    <property type="entry name" value="Repressor_TetR_C"/>
</dbReference>
<dbReference type="SUPFAM" id="SSF48498">
    <property type="entry name" value="Tetracyclin repressor-like, C-terminal domain"/>
    <property type="match status" value="1"/>
</dbReference>
<evidence type="ECO:0000256" key="3">
    <source>
        <dbReference type="ARBA" id="ARBA00023163"/>
    </source>
</evidence>
<dbReference type="InterPro" id="IPR001647">
    <property type="entry name" value="HTH_TetR"/>
</dbReference>
<dbReference type="Gene3D" id="1.10.10.60">
    <property type="entry name" value="Homeodomain-like"/>
    <property type="match status" value="1"/>
</dbReference>